<keyword evidence="7" id="KW-0828">Tyrosine catabolism</keyword>
<sequence length="478" mass="52361">MAVLVMEVGHGRRDAGICVDTHVHRIAAMLGWTKDAKTPEATRQQLEARLPVEVWPDVNLLLVGLGQMIQQRPFDLLQRCIKCTDPVAAFRLVGRIGGNLKVIDKATGDSILDVAEAAKCDEELLDYLKTRGVKEGHHDSSPAKATPSKRKRGERGGSARKRKGARNGPADSPSGLDEFTHSGEAAAVRMNSQARWAGSFSEGTKNSGQATIKTTIVAGTGDPYMANPGAKIFPDATNVTGVTGTAFLEFWVGNAKQSAVYYMQCLGFQPVAYSGMETGRMDKASYLLRQGNINVMLSSPLQKGGEMNDFINKHGDGIRNIALECPDAKRAHDLAVSKGAKSFQEVKTYQDDHGEVKISGIDTYGEVKHLFVERGGYKGDCLMPGFVEWDPGYHVEDVGLKYVDHMVGNVGWNEMDVWAKFYREVFGMDQLISFDDKDISTDYTALKSKVMTVDTGLVKYPINEPAVGKKKSQIEEYL</sequence>
<organism evidence="12 13">
    <name type="scientific">Perkinsus olseni</name>
    <name type="common">Perkinsus atlanticus</name>
    <dbReference type="NCBI Taxonomy" id="32597"/>
    <lineage>
        <taxon>Eukaryota</taxon>
        <taxon>Sar</taxon>
        <taxon>Alveolata</taxon>
        <taxon>Perkinsozoa</taxon>
        <taxon>Perkinsea</taxon>
        <taxon>Perkinsida</taxon>
        <taxon>Perkinsidae</taxon>
        <taxon>Perkinsus</taxon>
    </lineage>
</organism>
<dbReference type="GO" id="GO:0003868">
    <property type="term" value="F:4-hydroxyphenylpyruvate dioxygenase activity"/>
    <property type="evidence" value="ECO:0007669"/>
    <property type="project" value="UniProtKB-EC"/>
</dbReference>
<dbReference type="InterPro" id="IPR023170">
    <property type="entry name" value="HhH_base_excis_C"/>
</dbReference>
<keyword evidence="6" id="KW-0677">Repeat</keyword>
<evidence type="ECO:0000256" key="7">
    <source>
        <dbReference type="ARBA" id="ARBA00022878"/>
    </source>
</evidence>
<dbReference type="CDD" id="cd08342">
    <property type="entry name" value="HPPD_N_like"/>
    <property type="match status" value="1"/>
</dbReference>
<feature type="domain" description="VOC" evidence="11">
    <location>
        <begin position="402"/>
        <end position="478"/>
    </location>
</feature>
<evidence type="ECO:0000256" key="1">
    <source>
        <dbReference type="ARBA" id="ARBA00001962"/>
    </source>
</evidence>
<evidence type="ECO:0000256" key="4">
    <source>
        <dbReference type="ARBA" id="ARBA00013222"/>
    </source>
</evidence>
<gene>
    <name evidence="12" type="ORF">FOZ63_002778</name>
</gene>
<evidence type="ECO:0000313" key="12">
    <source>
        <dbReference type="EMBL" id="KAF4705026.1"/>
    </source>
</evidence>
<dbReference type="AlphaFoldDB" id="A0A7J6QBH7"/>
<dbReference type="Gene3D" id="3.10.180.10">
    <property type="entry name" value="2,3-Dihydroxybiphenyl 1,2-Dioxygenase, domain 1"/>
    <property type="match status" value="2"/>
</dbReference>
<evidence type="ECO:0000256" key="9">
    <source>
        <dbReference type="ARBA" id="ARBA00023232"/>
    </source>
</evidence>
<comment type="cofactor">
    <cofactor evidence="1">
        <name>Fe cation</name>
        <dbReference type="ChEBI" id="CHEBI:24875"/>
    </cofactor>
</comment>
<evidence type="ECO:0000256" key="3">
    <source>
        <dbReference type="ARBA" id="ARBA00005877"/>
    </source>
</evidence>
<dbReference type="GO" id="GO:0046872">
    <property type="term" value="F:metal ion binding"/>
    <property type="evidence" value="ECO:0007669"/>
    <property type="project" value="UniProtKB-KW"/>
</dbReference>
<evidence type="ECO:0000256" key="5">
    <source>
        <dbReference type="ARBA" id="ARBA00022723"/>
    </source>
</evidence>
<dbReference type="Proteomes" id="UP000553632">
    <property type="component" value="Unassembled WGS sequence"/>
</dbReference>
<evidence type="ECO:0000259" key="11">
    <source>
        <dbReference type="PROSITE" id="PS51819"/>
    </source>
</evidence>
<dbReference type="Pfam" id="PF00730">
    <property type="entry name" value="HhH-GPD"/>
    <property type="match status" value="1"/>
</dbReference>
<proteinExistence type="inferred from homology"/>
<dbReference type="InterPro" id="IPR005956">
    <property type="entry name" value="4OHPhenylPyrv_dOase"/>
</dbReference>
<dbReference type="InterPro" id="IPR011257">
    <property type="entry name" value="DNA_glycosylase"/>
</dbReference>
<dbReference type="PANTHER" id="PTHR11959">
    <property type="entry name" value="4-HYDROXYPHENYLPYRUVATE DIOXYGENASE"/>
    <property type="match status" value="1"/>
</dbReference>
<keyword evidence="5" id="KW-0479">Metal-binding</keyword>
<dbReference type="Pfam" id="PF14696">
    <property type="entry name" value="Glyoxalase_5"/>
    <property type="match status" value="1"/>
</dbReference>
<comment type="caution">
    <text evidence="12">The sequence shown here is derived from an EMBL/GenBank/DDBJ whole genome shotgun (WGS) entry which is preliminary data.</text>
</comment>
<comment type="pathway">
    <text evidence="2">Amino-acid degradation; L-phenylalanine degradation; acetoacetate and fumarate from L-phenylalanine: step 3/6.</text>
</comment>
<dbReference type="GO" id="GO:0006559">
    <property type="term" value="P:L-phenylalanine catabolic process"/>
    <property type="evidence" value="ECO:0007669"/>
    <property type="project" value="UniProtKB-KW"/>
</dbReference>
<keyword evidence="13" id="KW-1185">Reference proteome</keyword>
<evidence type="ECO:0000256" key="10">
    <source>
        <dbReference type="SAM" id="MobiDB-lite"/>
    </source>
</evidence>
<dbReference type="EC" id="1.13.11.27" evidence="4"/>
<dbReference type="PANTHER" id="PTHR11959:SF1">
    <property type="entry name" value="4-HYDROXYPHENYLPYRUVATE DIOXYGENASE"/>
    <property type="match status" value="1"/>
</dbReference>
<feature type="non-terminal residue" evidence="12">
    <location>
        <position position="478"/>
    </location>
</feature>
<dbReference type="Gene3D" id="1.10.1670.10">
    <property type="entry name" value="Helix-hairpin-Helix base-excision DNA repair enzymes (C-terminal)"/>
    <property type="match status" value="1"/>
</dbReference>
<comment type="similarity">
    <text evidence="3">Belongs to the 4HPPD family.</text>
</comment>
<dbReference type="GO" id="GO:0006284">
    <property type="term" value="P:base-excision repair"/>
    <property type="evidence" value="ECO:0007669"/>
    <property type="project" value="InterPro"/>
</dbReference>
<feature type="region of interest" description="Disordered" evidence="10">
    <location>
        <begin position="131"/>
        <end position="179"/>
    </location>
</feature>
<name>A0A7J6QBH7_PEROL</name>
<dbReference type="GO" id="GO:0006572">
    <property type="term" value="P:L-tyrosine catabolic process"/>
    <property type="evidence" value="ECO:0007669"/>
    <property type="project" value="UniProtKB-KW"/>
</dbReference>
<dbReference type="InterPro" id="IPR041736">
    <property type="entry name" value="4OHPhenylPyrv_dOase_N"/>
</dbReference>
<evidence type="ECO:0000256" key="8">
    <source>
        <dbReference type="ARBA" id="ARBA00023004"/>
    </source>
</evidence>
<feature type="domain" description="VOC" evidence="11">
    <location>
        <begin position="244"/>
        <end position="374"/>
    </location>
</feature>
<feature type="compositionally biased region" description="Basic and acidic residues" evidence="10">
    <location>
        <begin position="131"/>
        <end position="141"/>
    </location>
</feature>
<dbReference type="EMBL" id="JABANO010034519">
    <property type="protein sequence ID" value="KAF4705026.1"/>
    <property type="molecule type" value="Genomic_DNA"/>
</dbReference>
<accession>A0A7J6QBH7</accession>
<evidence type="ECO:0000313" key="13">
    <source>
        <dbReference type="Proteomes" id="UP000553632"/>
    </source>
</evidence>
<dbReference type="GO" id="GO:0140097">
    <property type="term" value="F:catalytic activity, acting on DNA"/>
    <property type="evidence" value="ECO:0007669"/>
    <property type="project" value="UniProtKB-ARBA"/>
</dbReference>
<evidence type="ECO:0000256" key="2">
    <source>
        <dbReference type="ARBA" id="ARBA00005162"/>
    </source>
</evidence>
<dbReference type="PROSITE" id="PS51819">
    <property type="entry name" value="VOC"/>
    <property type="match status" value="2"/>
</dbReference>
<protein>
    <recommendedName>
        <fullName evidence="4">4-hydroxyphenylpyruvate dioxygenase</fullName>
        <ecNumber evidence="4">1.13.11.27</ecNumber>
    </recommendedName>
</protein>
<keyword evidence="9" id="KW-0585">Phenylalanine catabolism</keyword>
<dbReference type="GO" id="GO:0016787">
    <property type="term" value="F:hydrolase activity"/>
    <property type="evidence" value="ECO:0007669"/>
    <property type="project" value="UniProtKB-ARBA"/>
</dbReference>
<dbReference type="SUPFAM" id="SSF54593">
    <property type="entry name" value="Glyoxalase/Bleomycin resistance protein/Dihydroxybiphenyl dioxygenase"/>
    <property type="match status" value="1"/>
</dbReference>
<reference evidence="12 13" key="1">
    <citation type="submission" date="2020-04" db="EMBL/GenBank/DDBJ databases">
        <title>Perkinsus olseni comparative genomics.</title>
        <authorList>
            <person name="Bogema D.R."/>
        </authorList>
    </citation>
    <scope>NUCLEOTIDE SEQUENCE [LARGE SCALE GENOMIC DNA]</scope>
    <source>
        <strain evidence="12 13">ATCC PRA-207</strain>
    </source>
</reference>
<dbReference type="InterPro" id="IPR037523">
    <property type="entry name" value="VOC_core"/>
</dbReference>
<feature type="compositionally biased region" description="Basic residues" evidence="10">
    <location>
        <begin position="147"/>
        <end position="165"/>
    </location>
</feature>
<dbReference type="InterPro" id="IPR003265">
    <property type="entry name" value="HhH-GPD_domain"/>
</dbReference>
<dbReference type="InterPro" id="IPR029068">
    <property type="entry name" value="Glyas_Bleomycin-R_OHBP_Dase"/>
</dbReference>
<keyword evidence="8" id="KW-0408">Iron</keyword>
<dbReference type="SUPFAM" id="SSF48150">
    <property type="entry name" value="DNA-glycosylase"/>
    <property type="match status" value="1"/>
</dbReference>
<evidence type="ECO:0000256" key="6">
    <source>
        <dbReference type="ARBA" id="ARBA00022737"/>
    </source>
</evidence>